<protein>
    <submittedName>
        <fullName evidence="2">Vacuolar sorting-associated protein Vps27, putative</fullName>
    </submittedName>
</protein>
<comment type="caution">
    <text evidence="2">The sequence shown here is derived from an EMBL/GenBank/DDBJ whole genome shotgun (WGS) entry which is preliminary data.</text>
</comment>
<gene>
    <name evidence="2" type="ORF">BcabD6B2_03470</name>
</gene>
<evidence type="ECO:0000256" key="1">
    <source>
        <dbReference type="SAM" id="MobiDB-lite"/>
    </source>
</evidence>
<keyword evidence="3" id="KW-1185">Reference proteome</keyword>
<dbReference type="GeneID" id="94192395"/>
<organism evidence="2 3">
    <name type="scientific">Babesia caballi</name>
    <dbReference type="NCBI Taxonomy" id="5871"/>
    <lineage>
        <taxon>Eukaryota</taxon>
        <taxon>Sar</taxon>
        <taxon>Alveolata</taxon>
        <taxon>Apicomplexa</taxon>
        <taxon>Aconoidasida</taxon>
        <taxon>Piroplasmida</taxon>
        <taxon>Babesiidae</taxon>
        <taxon>Babesia</taxon>
    </lineage>
</organism>
<dbReference type="AlphaFoldDB" id="A0AAV4LMY0"/>
<sequence length="175" mass="19213">MLHHRVVKHQRRTLLRGRTRATEELQLHTVAPEKVNVQVQDVSKSVNVLVRPPGARVFHLDQLRVDPPCNTHAIAPSLQLLQERLGTPANVAVVAHPLNLRKHLELSNEGLGLPEGQRIGVVRVDADKEHRSEPTQVADAVVVLGEIEVLQRKRDAGGEVGESHAQPGPGQIVVL</sequence>
<accession>A0AAV4LMY0</accession>
<dbReference type="Proteomes" id="UP001497744">
    <property type="component" value="Unassembled WGS sequence"/>
</dbReference>
<dbReference type="EMBL" id="BPLF01000001">
    <property type="protein sequence ID" value="GIX60912.1"/>
    <property type="molecule type" value="Genomic_DNA"/>
</dbReference>
<name>A0AAV4LMY0_BABCB</name>
<feature type="region of interest" description="Disordered" evidence="1">
    <location>
        <begin position="155"/>
        <end position="175"/>
    </location>
</feature>
<proteinExistence type="predicted"/>
<evidence type="ECO:0000313" key="2">
    <source>
        <dbReference type="EMBL" id="GIX60912.1"/>
    </source>
</evidence>
<dbReference type="RefSeq" id="XP_067712983.1">
    <property type="nucleotide sequence ID" value="XM_067856882.1"/>
</dbReference>
<evidence type="ECO:0000313" key="3">
    <source>
        <dbReference type="Proteomes" id="UP001497744"/>
    </source>
</evidence>
<reference evidence="2 3" key="1">
    <citation type="submission" date="2021-06" db="EMBL/GenBank/DDBJ databases">
        <title>Genome sequence of Babesia caballi.</title>
        <authorList>
            <person name="Yamagishi J."/>
            <person name="Kidaka T."/>
            <person name="Ochi A."/>
        </authorList>
    </citation>
    <scope>NUCLEOTIDE SEQUENCE [LARGE SCALE GENOMIC DNA]</scope>
    <source>
        <strain evidence="2">USDA-D6B2</strain>
    </source>
</reference>